<dbReference type="InterPro" id="IPR012296">
    <property type="entry name" value="Nuclease_put_TT1808"/>
</dbReference>
<dbReference type="OrthoDB" id="26750at2"/>
<evidence type="ECO:0000313" key="3">
    <source>
        <dbReference type="Proteomes" id="UP000195442"/>
    </source>
</evidence>
<dbReference type="Gene3D" id="3.90.1570.10">
    <property type="entry name" value="tt1808, chain A"/>
    <property type="match status" value="1"/>
</dbReference>
<keyword evidence="3" id="KW-1185">Reference proteome</keyword>
<feature type="domain" description="Putative restriction endonuclease" evidence="1">
    <location>
        <begin position="18"/>
        <end position="176"/>
    </location>
</feature>
<dbReference type="InterPro" id="IPR011335">
    <property type="entry name" value="Restrct_endonuc-II-like"/>
</dbReference>
<dbReference type="EMBL" id="FUKJ01000178">
    <property type="protein sequence ID" value="SJM92252.1"/>
    <property type="molecule type" value="Genomic_DNA"/>
</dbReference>
<evidence type="ECO:0000259" key="1">
    <source>
        <dbReference type="Pfam" id="PF05685"/>
    </source>
</evidence>
<proteinExistence type="predicted"/>
<dbReference type="PANTHER" id="PTHR36558">
    <property type="entry name" value="GLR1098 PROTEIN"/>
    <property type="match status" value="1"/>
</dbReference>
<gene>
    <name evidence="2" type="ORF">CRENPOLYSF2_2590013</name>
</gene>
<dbReference type="Pfam" id="PF05685">
    <property type="entry name" value="Uma2"/>
    <property type="match status" value="1"/>
</dbReference>
<sequence>MALQSKSESEGICMTEADYLASESHSEIRHEYIDGHAYAMAGATRNHISISANILGEFRNHLKGTPCEAVQSDLRVKVSKDYVYPDVVVDCNNTNKDGLTDTPVIIVEVLSKSTRKRDLTTKLIQYINLPSLQEYVLIEQDIVRVQVLRKNNDWKPEEYSLGDSITLESIALTLAVEDIYDRVDNNEINEFRQEKLALANLIPL</sequence>
<organism evidence="2 3">
    <name type="scientific">Crenothrix polyspora</name>
    <dbReference type="NCBI Taxonomy" id="360316"/>
    <lineage>
        <taxon>Bacteria</taxon>
        <taxon>Pseudomonadati</taxon>
        <taxon>Pseudomonadota</taxon>
        <taxon>Gammaproteobacteria</taxon>
        <taxon>Methylococcales</taxon>
        <taxon>Crenotrichaceae</taxon>
        <taxon>Crenothrix</taxon>
    </lineage>
</organism>
<dbReference type="PANTHER" id="PTHR36558:SF1">
    <property type="entry name" value="RESTRICTION ENDONUCLEASE DOMAIN-CONTAINING PROTEIN-RELATED"/>
    <property type="match status" value="1"/>
</dbReference>
<dbReference type="InterPro" id="IPR008538">
    <property type="entry name" value="Uma2"/>
</dbReference>
<protein>
    <recommendedName>
        <fullName evidence="1">Putative restriction endonuclease domain-containing protein</fullName>
    </recommendedName>
</protein>
<name>A0A1R4H7M1_9GAMM</name>
<dbReference type="Proteomes" id="UP000195442">
    <property type="component" value="Unassembled WGS sequence"/>
</dbReference>
<dbReference type="CDD" id="cd06260">
    <property type="entry name" value="DUF820-like"/>
    <property type="match status" value="1"/>
</dbReference>
<dbReference type="AlphaFoldDB" id="A0A1R4H7M1"/>
<dbReference type="RefSeq" id="WP_087146889.1">
    <property type="nucleotide sequence ID" value="NZ_FUKJ01000178.1"/>
</dbReference>
<reference evidence="3" key="1">
    <citation type="submission" date="2017-02" db="EMBL/GenBank/DDBJ databases">
        <authorList>
            <person name="Daims H."/>
        </authorList>
    </citation>
    <scope>NUCLEOTIDE SEQUENCE [LARGE SCALE GENOMIC DNA]</scope>
</reference>
<accession>A0A1R4H7M1</accession>
<evidence type="ECO:0000313" key="2">
    <source>
        <dbReference type="EMBL" id="SJM92252.1"/>
    </source>
</evidence>
<dbReference type="SUPFAM" id="SSF52980">
    <property type="entry name" value="Restriction endonuclease-like"/>
    <property type="match status" value="1"/>
</dbReference>